<dbReference type="InterPro" id="IPR003784">
    <property type="entry name" value="BioY"/>
</dbReference>
<comment type="subcellular location">
    <subcellularLocation>
        <location evidence="1 8">Cell membrane</location>
        <topology evidence="1 8">Multi-pass membrane protein</topology>
    </subcellularLocation>
</comment>
<keyword evidence="6" id="KW-1133">Transmembrane helix</keyword>
<dbReference type="eggNOG" id="COG1268">
    <property type="taxonomic scope" value="Bacteria"/>
</dbReference>
<dbReference type="PANTHER" id="PTHR34295:SF4">
    <property type="entry name" value="BIOTIN TRANSPORTER BIOY-RELATED"/>
    <property type="match status" value="1"/>
</dbReference>
<dbReference type="OrthoDB" id="9803495at2"/>
<dbReference type="Proteomes" id="UP000829401">
    <property type="component" value="Chromosome"/>
</dbReference>
<dbReference type="AlphaFoldDB" id="T0CWF6"/>
<keyword evidence="7 8" id="KW-0472">Membrane</keyword>
<keyword evidence="5" id="KW-0812">Transmembrane</keyword>
<proteinExistence type="inferred from homology"/>
<dbReference type="GO" id="GO:0015225">
    <property type="term" value="F:biotin transmembrane transporter activity"/>
    <property type="evidence" value="ECO:0007669"/>
    <property type="project" value="UniProtKB-UniRule"/>
</dbReference>
<gene>
    <name evidence="9" type="ORF">K1I37_04235</name>
</gene>
<accession>T0CWF6</accession>
<keyword evidence="3 8" id="KW-0813">Transport</keyword>
<evidence type="ECO:0000256" key="5">
    <source>
        <dbReference type="ARBA" id="ARBA00022692"/>
    </source>
</evidence>
<dbReference type="Gene3D" id="1.10.1760.20">
    <property type="match status" value="1"/>
</dbReference>
<name>T0CWF6_ALIAG</name>
<evidence type="ECO:0000256" key="1">
    <source>
        <dbReference type="ARBA" id="ARBA00004651"/>
    </source>
</evidence>
<sequence length="197" mass="21534">MRYRGLVFSALFAALFAVLSLVSIPIGPVPVTIENLVIMLTGALLGPWYGGLTYLIVIGLDVLGLPLIGGHAGIGTLLGATAGYIWSWPILAWLTGFFVGKIKMRTRSEFWLIFIVLFIFGDALSYIPGVLWLRHVAPAIRPWGKALMAGAIPFLPGDFIKALIASAIVVIVRRVYPQDRIIRGEQFVTKRENTPTS</sequence>
<dbReference type="STRING" id="1356854.N007_16440"/>
<evidence type="ECO:0000256" key="2">
    <source>
        <dbReference type="ARBA" id="ARBA00010692"/>
    </source>
</evidence>
<evidence type="ECO:0000313" key="9">
    <source>
        <dbReference type="EMBL" id="UNO49746.1"/>
    </source>
</evidence>
<dbReference type="GO" id="GO:0005886">
    <property type="term" value="C:plasma membrane"/>
    <property type="evidence" value="ECO:0007669"/>
    <property type="project" value="UniProtKB-SubCell"/>
</dbReference>
<dbReference type="PANTHER" id="PTHR34295">
    <property type="entry name" value="BIOTIN TRANSPORTER BIOY"/>
    <property type="match status" value="1"/>
</dbReference>
<keyword evidence="4 8" id="KW-1003">Cell membrane</keyword>
<evidence type="ECO:0000256" key="6">
    <source>
        <dbReference type="ARBA" id="ARBA00022989"/>
    </source>
</evidence>
<evidence type="ECO:0000313" key="10">
    <source>
        <dbReference type="Proteomes" id="UP000829401"/>
    </source>
</evidence>
<dbReference type="PIRSF" id="PIRSF016661">
    <property type="entry name" value="BioY"/>
    <property type="match status" value="1"/>
</dbReference>
<evidence type="ECO:0000256" key="4">
    <source>
        <dbReference type="ARBA" id="ARBA00022475"/>
    </source>
</evidence>
<organism evidence="9 10">
    <name type="scientific">Alicyclobacillus acidoterrestris (strain ATCC 49025 / DSM 3922 / CIP 106132 / NCIMB 13137 / GD3B)</name>
    <dbReference type="NCBI Taxonomy" id="1356854"/>
    <lineage>
        <taxon>Bacteria</taxon>
        <taxon>Bacillati</taxon>
        <taxon>Bacillota</taxon>
        <taxon>Bacilli</taxon>
        <taxon>Bacillales</taxon>
        <taxon>Alicyclobacillaceae</taxon>
        <taxon>Alicyclobacillus</taxon>
    </lineage>
</organism>
<keyword evidence="10" id="KW-1185">Reference proteome</keyword>
<evidence type="ECO:0000256" key="8">
    <source>
        <dbReference type="PIRNR" id="PIRNR016661"/>
    </source>
</evidence>
<evidence type="ECO:0000256" key="7">
    <source>
        <dbReference type="ARBA" id="ARBA00023136"/>
    </source>
</evidence>
<comment type="similarity">
    <text evidence="2 8">Belongs to the BioY family.</text>
</comment>
<protein>
    <recommendedName>
        <fullName evidence="8">Biotin transporter</fullName>
    </recommendedName>
</protein>
<dbReference type="RefSeq" id="WP_021298425.1">
    <property type="nucleotide sequence ID" value="NZ_AURB01000190.1"/>
</dbReference>
<evidence type="ECO:0000256" key="3">
    <source>
        <dbReference type="ARBA" id="ARBA00022448"/>
    </source>
</evidence>
<dbReference type="Pfam" id="PF02632">
    <property type="entry name" value="BioY"/>
    <property type="match status" value="1"/>
</dbReference>
<accession>A0A9E7CZ28</accession>
<dbReference type="KEGG" id="aaco:K1I37_04235"/>
<dbReference type="EMBL" id="CP080467">
    <property type="protein sequence ID" value="UNO49746.1"/>
    <property type="molecule type" value="Genomic_DNA"/>
</dbReference>
<reference evidence="10" key="1">
    <citation type="journal article" date="2022" name="G3 (Bethesda)">
        <title>Unveiling the complete genome sequence of Alicyclobacillus acidoterrestris DSM 3922T, a taint-producing strain.</title>
        <authorList>
            <person name="Leonardo I.C."/>
            <person name="Barreto Crespo M.T."/>
            <person name="Gaspar F.B."/>
        </authorList>
    </citation>
    <scope>NUCLEOTIDE SEQUENCE [LARGE SCALE GENOMIC DNA]</scope>
    <source>
        <strain evidence="10">DSM 3922</strain>
    </source>
</reference>